<evidence type="ECO:0000256" key="2">
    <source>
        <dbReference type="SAM" id="MobiDB-lite"/>
    </source>
</evidence>
<organism evidence="3 4">
    <name type="scientific">Rhodofomes roseus</name>
    <dbReference type="NCBI Taxonomy" id="34475"/>
    <lineage>
        <taxon>Eukaryota</taxon>
        <taxon>Fungi</taxon>
        <taxon>Dikarya</taxon>
        <taxon>Basidiomycota</taxon>
        <taxon>Agaricomycotina</taxon>
        <taxon>Agaricomycetes</taxon>
        <taxon>Polyporales</taxon>
        <taxon>Rhodofomes</taxon>
    </lineage>
</organism>
<protein>
    <submittedName>
        <fullName evidence="3">Uncharacterized protein</fullName>
    </submittedName>
</protein>
<keyword evidence="4" id="KW-1185">Reference proteome</keyword>
<name>A0ABQ8JXZ1_9APHY</name>
<dbReference type="EMBL" id="JADCUA010000049">
    <property type="protein sequence ID" value="KAH9828707.1"/>
    <property type="molecule type" value="Genomic_DNA"/>
</dbReference>
<feature type="compositionally biased region" description="Basic residues" evidence="2">
    <location>
        <begin position="219"/>
        <end position="228"/>
    </location>
</feature>
<accession>A0ABQ8JXZ1</accession>
<reference evidence="3 4" key="1">
    <citation type="journal article" date="2021" name="Environ. Microbiol.">
        <title>Gene family expansions and transcriptome signatures uncover fungal adaptations to wood decay.</title>
        <authorList>
            <person name="Hage H."/>
            <person name="Miyauchi S."/>
            <person name="Viragh M."/>
            <person name="Drula E."/>
            <person name="Min B."/>
            <person name="Chaduli D."/>
            <person name="Navarro D."/>
            <person name="Favel A."/>
            <person name="Norest M."/>
            <person name="Lesage-Meessen L."/>
            <person name="Balint B."/>
            <person name="Merenyi Z."/>
            <person name="de Eugenio L."/>
            <person name="Morin E."/>
            <person name="Martinez A.T."/>
            <person name="Baldrian P."/>
            <person name="Stursova M."/>
            <person name="Martinez M.J."/>
            <person name="Novotny C."/>
            <person name="Magnuson J.K."/>
            <person name="Spatafora J.W."/>
            <person name="Maurice S."/>
            <person name="Pangilinan J."/>
            <person name="Andreopoulos W."/>
            <person name="LaButti K."/>
            <person name="Hundley H."/>
            <person name="Na H."/>
            <person name="Kuo A."/>
            <person name="Barry K."/>
            <person name="Lipzen A."/>
            <person name="Henrissat B."/>
            <person name="Riley R."/>
            <person name="Ahrendt S."/>
            <person name="Nagy L.G."/>
            <person name="Grigoriev I.V."/>
            <person name="Martin F."/>
            <person name="Rosso M.N."/>
        </authorList>
    </citation>
    <scope>NUCLEOTIDE SEQUENCE [LARGE SCALE GENOMIC DNA]</scope>
    <source>
        <strain evidence="3 4">CIRM-BRFM 1785</strain>
    </source>
</reference>
<dbReference type="RefSeq" id="XP_047772363.1">
    <property type="nucleotide sequence ID" value="XM_047928228.1"/>
</dbReference>
<evidence type="ECO:0000313" key="3">
    <source>
        <dbReference type="EMBL" id="KAH9828707.1"/>
    </source>
</evidence>
<evidence type="ECO:0000313" key="4">
    <source>
        <dbReference type="Proteomes" id="UP000814176"/>
    </source>
</evidence>
<proteinExistence type="predicted"/>
<feature type="region of interest" description="Disordered" evidence="2">
    <location>
        <begin position="125"/>
        <end position="151"/>
    </location>
</feature>
<feature type="coiled-coil region" evidence="1">
    <location>
        <begin position="45"/>
        <end position="72"/>
    </location>
</feature>
<feature type="compositionally biased region" description="Basic and acidic residues" evidence="2">
    <location>
        <begin position="243"/>
        <end position="260"/>
    </location>
</feature>
<comment type="caution">
    <text evidence="3">The sequence shown here is derived from an EMBL/GenBank/DDBJ whole genome shotgun (WGS) entry which is preliminary data.</text>
</comment>
<feature type="region of interest" description="Disordered" evidence="2">
    <location>
        <begin position="472"/>
        <end position="492"/>
    </location>
</feature>
<feature type="region of interest" description="Disordered" evidence="2">
    <location>
        <begin position="219"/>
        <end position="340"/>
    </location>
</feature>
<feature type="compositionally biased region" description="Basic residues" evidence="2">
    <location>
        <begin position="300"/>
        <end position="310"/>
    </location>
</feature>
<dbReference type="GeneID" id="72008960"/>
<sequence>MAVHLHPMFSLVAGRNVEPPTPTLRSSQRAYPSAPVRDLGQRAIQRLAALKREEEEQNLEDLEDLKMTEEQRLLLERSFETVKFEAADLDGLKWDTPAAKRLLADWYSSQVFAIHKQYGLVPDGYPPLESDSASEEADFEPPLSSASDQTIIPDDVPDVAVEPPSPPPTARFRGAPPPLVWPPLALAPGLHERPPLLSPNEVHIPLSPGSLRRLPWHARAHPHGRRTPTYRVFSLPTRLAPPRIDRRDTARPGDSPEAKADAGGGPKPPMREPTALPHSPEAMPDSTTLGVGAPQLTSPPHRKQAPKKRVVSLPPDLPIPSPLERTLSECPEGSVSPTLGLRGRALRPRELARGAGKIASVTRVAPTKLFEVGRRLSQCLAVSPDASPSLHSGSSVHPFPHVSNEDARAPAGNTKGATNLATRLAGLKIALPPLPERTLSMWGGQVTPEDELPPPLMTRSMSAFGYSRPELLDEEDSAGEWMPGGLSPELRW</sequence>
<dbReference type="CDD" id="cd22249">
    <property type="entry name" value="UDM1_RNF168_RNF169-like"/>
    <property type="match status" value="1"/>
</dbReference>
<evidence type="ECO:0000256" key="1">
    <source>
        <dbReference type="SAM" id="Coils"/>
    </source>
</evidence>
<gene>
    <name evidence="3" type="ORF">C8Q71DRAFT_863771</name>
</gene>
<keyword evidence="1" id="KW-0175">Coiled coil</keyword>
<dbReference type="Proteomes" id="UP000814176">
    <property type="component" value="Unassembled WGS sequence"/>
</dbReference>